<comment type="similarity">
    <text evidence="3">Belongs to the peptidase S9B family.</text>
</comment>
<evidence type="ECO:0000256" key="10">
    <source>
        <dbReference type="ARBA" id="ARBA00022825"/>
    </source>
</evidence>
<dbReference type="GO" id="GO:0005886">
    <property type="term" value="C:plasma membrane"/>
    <property type="evidence" value="ECO:0007669"/>
    <property type="project" value="TreeGrafter"/>
</dbReference>
<dbReference type="Proteomes" id="UP000223968">
    <property type="component" value="Unassembled WGS sequence"/>
</dbReference>
<evidence type="ECO:0000256" key="9">
    <source>
        <dbReference type="ARBA" id="ARBA00022801"/>
    </source>
</evidence>
<evidence type="ECO:0000256" key="14">
    <source>
        <dbReference type="SAM" id="MobiDB-lite"/>
    </source>
</evidence>
<protein>
    <recommendedName>
        <fullName evidence="4">dipeptidyl-peptidase IV</fullName>
        <ecNumber evidence="4">3.4.14.5</ecNumber>
    </recommendedName>
    <alternativeName>
        <fullName evidence="12">Dipeptidyl peptidase IV</fullName>
    </alternativeName>
</protein>
<dbReference type="FunFam" id="3.40.50.1820:FF:000003">
    <property type="entry name" value="Dipeptidyl peptidase 4"/>
    <property type="match status" value="1"/>
</dbReference>
<dbReference type="InterPro" id="IPR029058">
    <property type="entry name" value="AB_hydrolase_fold"/>
</dbReference>
<feature type="domain" description="Dipeptidylpeptidase IV N-terminal" evidence="17">
    <location>
        <begin position="101"/>
        <end position="463"/>
    </location>
</feature>
<dbReference type="Gene3D" id="3.40.50.1820">
    <property type="entry name" value="alpha/beta hydrolase"/>
    <property type="match status" value="1"/>
</dbReference>
<evidence type="ECO:0000256" key="11">
    <source>
        <dbReference type="ARBA" id="ARBA00023180"/>
    </source>
</evidence>
<dbReference type="InterPro" id="IPR001375">
    <property type="entry name" value="Peptidase_S9_cat"/>
</dbReference>
<evidence type="ECO:0000256" key="5">
    <source>
        <dbReference type="ARBA" id="ARBA00022438"/>
    </source>
</evidence>
<evidence type="ECO:0000256" key="6">
    <source>
        <dbReference type="ARBA" id="ARBA00022525"/>
    </source>
</evidence>
<dbReference type="SUPFAM" id="SSF82171">
    <property type="entry name" value="DPP6 N-terminal domain-like"/>
    <property type="match status" value="1"/>
</dbReference>
<dbReference type="SUPFAM" id="SSF53474">
    <property type="entry name" value="alpha/beta-Hydrolases"/>
    <property type="match status" value="1"/>
</dbReference>
<dbReference type="InterPro" id="IPR002469">
    <property type="entry name" value="Peptidase_S9B_N"/>
</dbReference>
<dbReference type="AlphaFoldDB" id="A0A2B7XQZ4"/>
<keyword evidence="10" id="KW-0720">Serine protease</keyword>
<comment type="caution">
    <text evidence="18">The sequence shown here is derived from an EMBL/GenBank/DDBJ whole genome shotgun (WGS) entry which is preliminary data.</text>
</comment>
<organism evidence="18 19">
    <name type="scientific">Helicocarpus griseus UAMH5409</name>
    <dbReference type="NCBI Taxonomy" id="1447875"/>
    <lineage>
        <taxon>Eukaryota</taxon>
        <taxon>Fungi</taxon>
        <taxon>Dikarya</taxon>
        <taxon>Ascomycota</taxon>
        <taxon>Pezizomycotina</taxon>
        <taxon>Eurotiomycetes</taxon>
        <taxon>Eurotiomycetidae</taxon>
        <taxon>Onygenales</taxon>
        <taxon>Ajellomycetaceae</taxon>
        <taxon>Helicocarpus</taxon>
    </lineage>
</organism>
<evidence type="ECO:0000259" key="17">
    <source>
        <dbReference type="Pfam" id="PF00930"/>
    </source>
</evidence>
<dbReference type="Pfam" id="PF00930">
    <property type="entry name" value="DPPIV_N"/>
    <property type="match status" value="1"/>
</dbReference>
<dbReference type="InterPro" id="IPR050278">
    <property type="entry name" value="Serine_Prot_S9B/DPPIV"/>
</dbReference>
<evidence type="ECO:0000313" key="19">
    <source>
        <dbReference type="Proteomes" id="UP000223968"/>
    </source>
</evidence>
<evidence type="ECO:0000313" key="18">
    <source>
        <dbReference type="EMBL" id="PGH11183.1"/>
    </source>
</evidence>
<dbReference type="PANTHER" id="PTHR11731">
    <property type="entry name" value="PROTEASE FAMILY S9B,C DIPEPTIDYL-PEPTIDASE IV-RELATED"/>
    <property type="match status" value="1"/>
</dbReference>
<dbReference type="Gene3D" id="2.140.10.30">
    <property type="entry name" value="Dipeptidylpeptidase IV, N-terminal domain"/>
    <property type="match status" value="1"/>
</dbReference>
<dbReference type="GO" id="GO:0005576">
    <property type="term" value="C:extracellular region"/>
    <property type="evidence" value="ECO:0007669"/>
    <property type="project" value="UniProtKB-SubCell"/>
</dbReference>
<dbReference type="EC" id="3.4.14.5" evidence="4"/>
<evidence type="ECO:0000256" key="12">
    <source>
        <dbReference type="ARBA" id="ARBA00030567"/>
    </source>
</evidence>
<evidence type="ECO:0000256" key="3">
    <source>
        <dbReference type="ARBA" id="ARBA00006150"/>
    </source>
</evidence>
<evidence type="ECO:0000259" key="16">
    <source>
        <dbReference type="Pfam" id="PF00326"/>
    </source>
</evidence>
<keyword evidence="7" id="KW-0645">Protease</keyword>
<feature type="chain" id="PRO_5013038640" description="dipeptidyl-peptidase IV" evidence="15">
    <location>
        <begin position="16"/>
        <end position="778"/>
    </location>
</feature>
<comment type="function">
    <text evidence="13">Extracellular dipeptidyl-peptidase which removes N-terminal dipeptides sequentially from polypeptides having unsubstituted N-termini provided that the penultimate residue is proline. Contributes to pathogenicity.</text>
</comment>
<feature type="domain" description="Peptidase S9 prolyl oligopeptidase catalytic" evidence="16">
    <location>
        <begin position="547"/>
        <end position="737"/>
    </location>
</feature>
<evidence type="ECO:0000256" key="2">
    <source>
        <dbReference type="ARBA" id="ARBA00004613"/>
    </source>
</evidence>
<dbReference type="GO" id="GO:0006508">
    <property type="term" value="P:proteolysis"/>
    <property type="evidence" value="ECO:0007669"/>
    <property type="project" value="UniProtKB-KW"/>
</dbReference>
<dbReference type="GO" id="GO:0008239">
    <property type="term" value="F:dipeptidyl-peptidase activity"/>
    <property type="evidence" value="ECO:0007669"/>
    <property type="project" value="UniProtKB-EC"/>
</dbReference>
<dbReference type="PANTHER" id="PTHR11731:SF162">
    <property type="entry name" value="DIPEPTIDYL PEPTIDASE 4-RELATED"/>
    <property type="match status" value="1"/>
</dbReference>
<evidence type="ECO:0000256" key="13">
    <source>
        <dbReference type="ARBA" id="ARBA00037607"/>
    </source>
</evidence>
<keyword evidence="8 15" id="KW-0732">Signal</keyword>
<evidence type="ECO:0000256" key="8">
    <source>
        <dbReference type="ARBA" id="ARBA00022729"/>
    </source>
</evidence>
<keyword evidence="11" id="KW-0325">Glycoprotein</keyword>
<dbReference type="Pfam" id="PF00326">
    <property type="entry name" value="Peptidase_S9"/>
    <property type="match status" value="1"/>
</dbReference>
<dbReference type="EMBL" id="PDNB01000076">
    <property type="protein sequence ID" value="PGH11183.1"/>
    <property type="molecule type" value="Genomic_DNA"/>
</dbReference>
<evidence type="ECO:0000256" key="1">
    <source>
        <dbReference type="ARBA" id="ARBA00001257"/>
    </source>
</evidence>
<keyword evidence="19" id="KW-1185">Reference proteome</keyword>
<proteinExistence type="inferred from homology"/>
<feature type="compositionally biased region" description="Basic residues" evidence="14">
    <location>
        <begin position="761"/>
        <end position="772"/>
    </location>
</feature>
<dbReference type="OrthoDB" id="16520at2759"/>
<comment type="subcellular location">
    <subcellularLocation>
        <location evidence="2">Secreted</location>
    </subcellularLocation>
</comment>
<feature type="signal peptide" evidence="15">
    <location>
        <begin position="1"/>
        <end position="15"/>
    </location>
</feature>
<accession>A0A2B7XQZ4</accession>
<sequence length="778" mass="87601">MKVFALFLLAGLCQAIDPPRKPYPPTGGGRKLLTFNETVVSRAISPKSTSVDWISTEEDGQYVYQSSDGALVIQNIITETNETLIAADKVPEDAHEYFIKPDISAVMWATNYTKQYRHSYFANYVIQDVATGELTPLAEDQAGDLQYAAWSPVGNTIAYVRGNNLFVWINGTTTQITSDGGPDTFNGVPDWVYEEEIYGDRYAFWFAPDGKYLAFLRFDETGVPTYTIPYYMNNQEVAPPYPRELELRYPKVSEKNPTVDFHLLDMESLQTSTVPTDAFSADELIIGEVAWVTDGHENVVFRAFNRVQDQEKIVLVDTASSASSIIRERDGTDGWLDNLLSINYVGKVKNGKTKGDNSYYVDISDESGWQHIYLFPVKGGEPIPLTSGEWEVTSILKIDTERELIYYLSTQHHPTERHLYSVSYSTLENKALVDDTVAGYWSASFSSKGGYYILSYSGPDVPYQELFATNSSEPLRVITSNEEVINKIKEYRLPKISYFDLPIESGYTLSVMQRLPANFNPRKKYPVLFTPYGGPGAQEVSKSWQALDWNAYIASDPELEYITWTVDNRGTGYKGRKFRSLVAKQLGLLEAEDQVAAARALAKKHRFVDDNRIGIWGWSYGGYLSSKVLETDSGAFSFGVITAPVSDWRFYDSMYTERYMKTYEMNAAGYNASAVRKHEGFNNAAGGFLVQHGTGDDNVHFQHAAALVDMLVGGGVSPQKMQVQWFTDSDHGISYNGGSLFLYKQLTKKLFEEKERDVRRGGGKHQWSRRGIRGVPRE</sequence>
<keyword evidence="9" id="KW-0378">Hydrolase</keyword>
<evidence type="ECO:0000256" key="7">
    <source>
        <dbReference type="ARBA" id="ARBA00022670"/>
    </source>
</evidence>
<dbReference type="GO" id="GO:0008236">
    <property type="term" value="F:serine-type peptidase activity"/>
    <property type="evidence" value="ECO:0007669"/>
    <property type="project" value="UniProtKB-KW"/>
</dbReference>
<evidence type="ECO:0000256" key="4">
    <source>
        <dbReference type="ARBA" id="ARBA00012062"/>
    </source>
</evidence>
<feature type="region of interest" description="Disordered" evidence="14">
    <location>
        <begin position="757"/>
        <end position="778"/>
    </location>
</feature>
<gene>
    <name evidence="18" type="ORF">AJ79_05025</name>
</gene>
<dbReference type="STRING" id="1447875.A0A2B7XQZ4"/>
<name>A0A2B7XQZ4_9EURO</name>
<dbReference type="FunFam" id="2.140.10.30:FF:000003">
    <property type="entry name" value="Probable dipeptidyl peptidase 4"/>
    <property type="match status" value="1"/>
</dbReference>
<comment type="catalytic activity">
    <reaction evidence="1">
        <text>Release of an N-terminal dipeptide, Xaa-Yaa-|-Zaa-, from a polypeptide, preferentially when Yaa is Pro, provided Zaa is neither Pro nor hydroxyproline.</text>
        <dbReference type="EC" id="3.4.14.5"/>
    </reaction>
</comment>
<keyword evidence="5" id="KW-0031">Aminopeptidase</keyword>
<evidence type="ECO:0000256" key="15">
    <source>
        <dbReference type="SAM" id="SignalP"/>
    </source>
</evidence>
<dbReference type="GO" id="GO:0004177">
    <property type="term" value="F:aminopeptidase activity"/>
    <property type="evidence" value="ECO:0007669"/>
    <property type="project" value="UniProtKB-KW"/>
</dbReference>
<keyword evidence="6" id="KW-0964">Secreted</keyword>
<reference evidence="18 19" key="1">
    <citation type="submission" date="2017-10" db="EMBL/GenBank/DDBJ databases">
        <title>Comparative genomics in systemic dimorphic fungi from Ajellomycetaceae.</title>
        <authorList>
            <person name="Munoz J.F."/>
            <person name="Mcewen J.G."/>
            <person name="Clay O.K."/>
            <person name="Cuomo C.A."/>
        </authorList>
    </citation>
    <scope>NUCLEOTIDE SEQUENCE [LARGE SCALE GENOMIC DNA]</scope>
    <source>
        <strain evidence="18 19">UAMH5409</strain>
    </source>
</reference>